<evidence type="ECO:0000313" key="5">
    <source>
        <dbReference type="EMBL" id="MDH6504711.1"/>
    </source>
</evidence>
<sequence length="276" mass="32005">MQENNFSILLPVYWRDDPEALSKCFDSIVSQTLAPLDIVIVCDGPLTPDLDSIIDVYTKLLPLFILRLNENCGLGIALALGLENCRCELVARMDADDICHPSRFQKQFEYLNEFPEIDIIGALIAEFRIDPLDARDIRRLPTEHNRIAKYAQSRNPFNHMTVMFRKSKVLAVGGYHSFFGFEDYHLWVRMIMFGCKTANLNEVLVYARIGNGFVSRRGGLKYAAHEVQLYRFFYKIGFISFSRTSINIILRGFVRLSPKFIRSLIYRYLLRDIRIK</sequence>
<dbReference type="InterPro" id="IPR029044">
    <property type="entry name" value="Nucleotide-diphossugar_trans"/>
</dbReference>
<dbReference type="Gene3D" id="3.90.550.10">
    <property type="entry name" value="Spore Coat Polysaccharide Biosynthesis Protein SpsA, Chain A"/>
    <property type="match status" value="1"/>
</dbReference>
<dbReference type="InterPro" id="IPR050834">
    <property type="entry name" value="Glycosyltransf_2"/>
</dbReference>
<dbReference type="InterPro" id="IPR001173">
    <property type="entry name" value="Glyco_trans_2-like"/>
</dbReference>
<keyword evidence="6" id="KW-1185">Reference proteome</keyword>
<organism evidence="5 6">
    <name type="scientific">Polynucleobacter sphagniphilus</name>
    <dbReference type="NCBI Taxonomy" id="1743169"/>
    <lineage>
        <taxon>Bacteria</taxon>
        <taxon>Pseudomonadati</taxon>
        <taxon>Pseudomonadota</taxon>
        <taxon>Betaproteobacteria</taxon>
        <taxon>Burkholderiales</taxon>
        <taxon>Burkholderiaceae</taxon>
        <taxon>Polynucleobacter</taxon>
    </lineage>
</organism>
<evidence type="ECO:0000313" key="6">
    <source>
        <dbReference type="Proteomes" id="UP001161160"/>
    </source>
</evidence>
<dbReference type="EMBL" id="JARXYA010000012">
    <property type="protein sequence ID" value="MDH6504711.1"/>
    <property type="molecule type" value="Genomic_DNA"/>
</dbReference>
<dbReference type="RefSeq" id="WP_280756963.1">
    <property type="nucleotide sequence ID" value="NZ_JARXXW010000014.1"/>
</dbReference>
<dbReference type="PANTHER" id="PTHR43685:SF5">
    <property type="entry name" value="GLYCOSYLTRANSFERASE EPSE-RELATED"/>
    <property type="match status" value="1"/>
</dbReference>
<dbReference type="SUPFAM" id="SSF53448">
    <property type="entry name" value="Nucleotide-diphospho-sugar transferases"/>
    <property type="match status" value="1"/>
</dbReference>
<dbReference type="AlphaFoldDB" id="A0AA43M9M3"/>
<evidence type="ECO:0000256" key="1">
    <source>
        <dbReference type="ARBA" id="ARBA00006739"/>
    </source>
</evidence>
<dbReference type="Proteomes" id="UP001161160">
    <property type="component" value="Unassembled WGS sequence"/>
</dbReference>
<accession>A0AA43M9M3</accession>
<keyword evidence="3" id="KW-0808">Transferase</keyword>
<evidence type="ECO:0000259" key="4">
    <source>
        <dbReference type="Pfam" id="PF00535"/>
    </source>
</evidence>
<dbReference type="PANTHER" id="PTHR43685">
    <property type="entry name" value="GLYCOSYLTRANSFERASE"/>
    <property type="match status" value="1"/>
</dbReference>
<proteinExistence type="inferred from homology"/>
<keyword evidence="2" id="KW-0328">Glycosyltransferase</keyword>
<protein>
    <submittedName>
        <fullName evidence="5">Glycosyltransferase involved in cell wall biosynthesis</fullName>
    </submittedName>
</protein>
<reference evidence="5" key="1">
    <citation type="submission" date="2023-04" db="EMBL/GenBank/DDBJ databases">
        <title>Genome Encyclopedia of Bacteria and Archaea VI: Functional Genomics of Type Strains.</title>
        <authorList>
            <person name="Whitman W."/>
        </authorList>
    </citation>
    <scope>NUCLEOTIDE SEQUENCE</scope>
    <source>
        <strain evidence="5">Enz.4-51</strain>
    </source>
</reference>
<feature type="domain" description="Glycosyltransferase 2-like" evidence="4">
    <location>
        <begin position="7"/>
        <end position="166"/>
    </location>
</feature>
<gene>
    <name evidence="5" type="ORF">M2127_002040</name>
</gene>
<evidence type="ECO:0000256" key="2">
    <source>
        <dbReference type="ARBA" id="ARBA00022676"/>
    </source>
</evidence>
<dbReference type="GO" id="GO:0016757">
    <property type="term" value="F:glycosyltransferase activity"/>
    <property type="evidence" value="ECO:0007669"/>
    <property type="project" value="UniProtKB-KW"/>
</dbReference>
<evidence type="ECO:0000256" key="3">
    <source>
        <dbReference type="ARBA" id="ARBA00022679"/>
    </source>
</evidence>
<comment type="caution">
    <text evidence="5">The sequence shown here is derived from an EMBL/GenBank/DDBJ whole genome shotgun (WGS) entry which is preliminary data.</text>
</comment>
<comment type="similarity">
    <text evidence="1">Belongs to the glycosyltransferase 2 family.</text>
</comment>
<dbReference type="Pfam" id="PF00535">
    <property type="entry name" value="Glycos_transf_2"/>
    <property type="match status" value="1"/>
</dbReference>
<name>A0AA43M9M3_9BURK</name>